<evidence type="ECO:0000313" key="3">
    <source>
        <dbReference type="Proteomes" id="UP000321583"/>
    </source>
</evidence>
<dbReference type="Pfam" id="PF14315">
    <property type="entry name" value="DUF4380"/>
    <property type="match status" value="1"/>
</dbReference>
<feature type="chain" id="PRO_5021950343" evidence="1">
    <location>
        <begin position="27"/>
        <end position="350"/>
    </location>
</feature>
<gene>
    <name evidence="2" type="ORF">L613_010500000070</name>
</gene>
<reference evidence="2 3" key="1">
    <citation type="submission" date="2019-07" db="EMBL/GenBank/DDBJ databases">
        <title>Genome sequencing of lignin-degrading bacterial isolates.</title>
        <authorList>
            <person name="Gladden J."/>
        </authorList>
    </citation>
    <scope>NUCLEOTIDE SEQUENCE [LARGE SCALE GENOMIC DNA]</scope>
    <source>
        <strain evidence="2 3">J19</strain>
    </source>
</reference>
<name>A0A562E5F6_9GAMM</name>
<evidence type="ECO:0000313" key="2">
    <source>
        <dbReference type="EMBL" id="TWH16908.1"/>
    </source>
</evidence>
<dbReference type="Proteomes" id="UP000321583">
    <property type="component" value="Unassembled WGS sequence"/>
</dbReference>
<dbReference type="EMBL" id="VLJS01000008">
    <property type="protein sequence ID" value="TWH16908.1"/>
    <property type="molecule type" value="Genomic_DNA"/>
</dbReference>
<accession>A0A562E5F6</accession>
<organism evidence="2 3">
    <name type="scientific">Pseudoxanthomonas taiwanensis J19</name>
    <dbReference type="NCBI Taxonomy" id="935569"/>
    <lineage>
        <taxon>Bacteria</taxon>
        <taxon>Pseudomonadati</taxon>
        <taxon>Pseudomonadota</taxon>
        <taxon>Gammaproteobacteria</taxon>
        <taxon>Lysobacterales</taxon>
        <taxon>Lysobacteraceae</taxon>
        <taxon>Pseudoxanthomonas</taxon>
    </lineage>
</organism>
<dbReference type="AlphaFoldDB" id="A0A562E5F6"/>
<comment type="caution">
    <text evidence="2">The sequence shown here is derived from an EMBL/GenBank/DDBJ whole genome shotgun (WGS) entry which is preliminary data.</text>
</comment>
<evidence type="ECO:0000256" key="1">
    <source>
        <dbReference type="SAM" id="SignalP"/>
    </source>
</evidence>
<dbReference type="InterPro" id="IPR025488">
    <property type="entry name" value="DUF4380"/>
</dbReference>
<feature type="signal peptide" evidence="1">
    <location>
        <begin position="1"/>
        <end position="26"/>
    </location>
</feature>
<protein>
    <submittedName>
        <fullName evidence="2">Uncharacterized protein DUF4380</fullName>
    </submittedName>
</protein>
<sequence length="350" mass="38556">MPETRLHVRKSLLAALLGAASLAAVAAEPPVPLRMRLQGPALQMDVSPRLGGRILHLSLPGAPNLLLEGPAVQAEPDPQVRADGDNIPYLGHEVWVGPQSEWWTHQALNPARRKAGAIWPPDPWLAHAPAKVLEQGDARLVVEGAASPVSGVQLTQSFNLAHDRAELVVDMRNIRKEPVARDIWFNSRVPPQTRVYVPVAADGSGVRVRSDTDGGYDALVSRSDDGLFSLELLPPGEGLLGRRGKVFIQPQAGWIAGFNAGQAFVIHFEKQPLERIHPEQGQVELYLDWRPDPAYPSLMELEVHAPYVALEPGQSTSARQWWIVRRYDGPDRRDAQVAFLRRMLDEAGIE</sequence>
<keyword evidence="3" id="KW-1185">Reference proteome</keyword>
<keyword evidence="1" id="KW-0732">Signal</keyword>
<proteinExistence type="predicted"/>